<evidence type="ECO:0000313" key="1">
    <source>
        <dbReference type="EMBL" id="EYF01250.1"/>
    </source>
</evidence>
<dbReference type="Proteomes" id="UP000019678">
    <property type="component" value="Unassembled WGS sequence"/>
</dbReference>
<sequence>MILRAQTDGARGWRGAGRWRGSGRLKDIDGLRGWVGWDRIVHKGMPAWPRTGAPVR</sequence>
<dbReference type="AlphaFoldDB" id="A0A017SXA0"/>
<accession>A0A017SXA0</accession>
<dbReference type="EMBL" id="ASRX01000085">
    <property type="protein sequence ID" value="EYF01250.1"/>
    <property type="molecule type" value="Genomic_DNA"/>
</dbReference>
<protein>
    <submittedName>
        <fullName evidence="1">Uncharacterized protein</fullName>
    </submittedName>
</protein>
<proteinExistence type="predicted"/>
<gene>
    <name evidence="1" type="ORF">CAP_8503</name>
</gene>
<keyword evidence="2" id="KW-1185">Reference proteome</keyword>
<dbReference type="STRING" id="1192034.CAP_8503"/>
<evidence type="ECO:0000313" key="2">
    <source>
        <dbReference type="Proteomes" id="UP000019678"/>
    </source>
</evidence>
<organism evidence="1 2">
    <name type="scientific">Chondromyces apiculatus DSM 436</name>
    <dbReference type="NCBI Taxonomy" id="1192034"/>
    <lineage>
        <taxon>Bacteria</taxon>
        <taxon>Pseudomonadati</taxon>
        <taxon>Myxococcota</taxon>
        <taxon>Polyangia</taxon>
        <taxon>Polyangiales</taxon>
        <taxon>Polyangiaceae</taxon>
        <taxon>Chondromyces</taxon>
    </lineage>
</organism>
<comment type="caution">
    <text evidence="1">The sequence shown here is derived from an EMBL/GenBank/DDBJ whole genome shotgun (WGS) entry which is preliminary data.</text>
</comment>
<reference evidence="1 2" key="1">
    <citation type="submission" date="2013-05" db="EMBL/GenBank/DDBJ databases">
        <title>Genome assembly of Chondromyces apiculatus DSM 436.</title>
        <authorList>
            <person name="Sharma G."/>
            <person name="Khatri I."/>
            <person name="Kaur C."/>
            <person name="Mayilraj S."/>
            <person name="Subramanian S."/>
        </authorList>
    </citation>
    <scope>NUCLEOTIDE SEQUENCE [LARGE SCALE GENOMIC DNA]</scope>
    <source>
        <strain evidence="1 2">DSM 436</strain>
    </source>
</reference>
<name>A0A017SXA0_9BACT</name>